<protein>
    <submittedName>
        <fullName evidence="1">Uncharacterized protein</fullName>
    </submittedName>
</protein>
<proteinExistence type="predicted"/>
<name>A0A3E0WMA0_9BACI</name>
<organism evidence="1 2">
    <name type="scientific">Virgibacillus dokdonensis</name>
    <dbReference type="NCBI Taxonomy" id="302167"/>
    <lineage>
        <taxon>Bacteria</taxon>
        <taxon>Bacillati</taxon>
        <taxon>Bacillota</taxon>
        <taxon>Bacilli</taxon>
        <taxon>Bacillales</taxon>
        <taxon>Bacillaceae</taxon>
        <taxon>Virgibacillus</taxon>
    </lineage>
</organism>
<dbReference type="Proteomes" id="UP000256488">
    <property type="component" value="Unassembled WGS sequence"/>
</dbReference>
<dbReference type="EMBL" id="NFZX01000035">
    <property type="protein sequence ID" value="RFA33539.1"/>
    <property type="molecule type" value="Genomic_DNA"/>
</dbReference>
<comment type="caution">
    <text evidence="1">The sequence shown here is derived from an EMBL/GenBank/DDBJ whole genome shotgun (WGS) entry which is preliminary data.</text>
</comment>
<evidence type="ECO:0000313" key="2">
    <source>
        <dbReference type="Proteomes" id="UP000256488"/>
    </source>
</evidence>
<dbReference type="RefSeq" id="WP_116278964.1">
    <property type="nucleotide sequence ID" value="NZ_NFZX01000035.1"/>
</dbReference>
<dbReference type="InterPro" id="IPR046174">
    <property type="entry name" value="DUF6176"/>
</dbReference>
<dbReference type="Pfam" id="PF19673">
    <property type="entry name" value="DUF6176"/>
    <property type="match status" value="1"/>
</dbReference>
<reference evidence="1 2" key="1">
    <citation type="submission" date="2017-05" db="EMBL/GenBank/DDBJ databases">
        <title>Virgibacillus sp. AK90 isolated from a saltern of Kakinada, India.</title>
        <authorList>
            <person name="Gupta V."/>
            <person name="Sidhu C."/>
            <person name="Korpole S."/>
            <person name="Pinnaka A.K."/>
        </authorList>
    </citation>
    <scope>NUCLEOTIDE SEQUENCE [LARGE SCALE GENOMIC DNA]</scope>
    <source>
        <strain evidence="1 2">AK90</strain>
    </source>
</reference>
<sequence>MHVELTRFKVKEGKSSFVDEWMAFLNANMRDVLLTLEDERMYIETIFRETIDGQEFLYWYSVQGDGGQDVEASAHWVDKVHLKYWKECIDPTFQPVNLATEVVMLSEGISNTIKHLE</sequence>
<dbReference type="AlphaFoldDB" id="A0A3E0WMA0"/>
<evidence type="ECO:0000313" key="1">
    <source>
        <dbReference type="EMBL" id="RFA33539.1"/>
    </source>
</evidence>
<accession>A0A3E0WMA0</accession>
<gene>
    <name evidence="1" type="ORF">CAI16_14475</name>
</gene>